<dbReference type="InterPro" id="IPR039425">
    <property type="entry name" value="RNA_pol_sigma-70-like"/>
</dbReference>
<name>A0A3N5B7J3_9BACI</name>
<dbReference type="PANTHER" id="PTHR43133:SF60">
    <property type="entry name" value="RNA POLYMERASE SIGMA FACTOR SIGV"/>
    <property type="match status" value="1"/>
</dbReference>
<dbReference type="Pfam" id="PF08281">
    <property type="entry name" value="Sigma70_r4_2"/>
    <property type="match status" value="1"/>
</dbReference>
<reference evidence="7 8" key="1">
    <citation type="submission" date="2018-11" db="EMBL/GenBank/DDBJ databases">
        <title>Genomic Encyclopedia of Type Strains, Phase IV (KMG-IV): sequencing the most valuable type-strain genomes for metagenomic binning, comparative biology and taxonomic classification.</title>
        <authorList>
            <person name="Goeker M."/>
        </authorList>
    </citation>
    <scope>NUCLEOTIDE SEQUENCE [LARGE SCALE GENOMIC DNA]</scope>
    <source>
        <strain evidence="7 8">DSM 18090</strain>
    </source>
</reference>
<dbReference type="InterPro" id="IPR013325">
    <property type="entry name" value="RNA_pol_sigma_r2"/>
</dbReference>
<keyword evidence="8" id="KW-1185">Reference proteome</keyword>
<evidence type="ECO:0000256" key="1">
    <source>
        <dbReference type="ARBA" id="ARBA00010641"/>
    </source>
</evidence>
<proteinExistence type="inferred from homology"/>
<organism evidence="7 8">
    <name type="scientific">Aquisalibacillus elongatus</name>
    <dbReference type="NCBI Taxonomy" id="485577"/>
    <lineage>
        <taxon>Bacteria</taxon>
        <taxon>Bacillati</taxon>
        <taxon>Bacillota</taxon>
        <taxon>Bacilli</taxon>
        <taxon>Bacillales</taxon>
        <taxon>Bacillaceae</taxon>
        <taxon>Aquisalibacillus</taxon>
    </lineage>
</organism>
<dbReference type="InterPro" id="IPR036388">
    <property type="entry name" value="WH-like_DNA-bd_sf"/>
</dbReference>
<keyword evidence="2" id="KW-0805">Transcription regulation</keyword>
<dbReference type="EMBL" id="RKRF01000009">
    <property type="protein sequence ID" value="RPF53277.1"/>
    <property type="molecule type" value="Genomic_DNA"/>
</dbReference>
<dbReference type="InterPro" id="IPR007627">
    <property type="entry name" value="RNA_pol_sigma70_r2"/>
</dbReference>
<dbReference type="RefSeq" id="WP_124221710.1">
    <property type="nucleotide sequence ID" value="NZ_RKRF01000009.1"/>
</dbReference>
<dbReference type="SUPFAM" id="SSF88659">
    <property type="entry name" value="Sigma3 and sigma4 domains of RNA polymerase sigma factors"/>
    <property type="match status" value="1"/>
</dbReference>
<feature type="domain" description="RNA polymerase sigma-70 region 2" evidence="5">
    <location>
        <begin position="13"/>
        <end position="76"/>
    </location>
</feature>
<evidence type="ECO:0000313" key="8">
    <source>
        <dbReference type="Proteomes" id="UP000276443"/>
    </source>
</evidence>
<dbReference type="GO" id="GO:0016987">
    <property type="term" value="F:sigma factor activity"/>
    <property type="evidence" value="ECO:0007669"/>
    <property type="project" value="UniProtKB-KW"/>
</dbReference>
<comment type="caution">
    <text evidence="7">The sequence shown here is derived from an EMBL/GenBank/DDBJ whole genome shotgun (WGS) entry which is preliminary data.</text>
</comment>
<comment type="similarity">
    <text evidence="1">Belongs to the sigma-70 factor family. ECF subfamily.</text>
</comment>
<evidence type="ECO:0000256" key="3">
    <source>
        <dbReference type="ARBA" id="ARBA00023082"/>
    </source>
</evidence>
<dbReference type="SUPFAM" id="SSF88946">
    <property type="entry name" value="Sigma2 domain of RNA polymerase sigma factors"/>
    <property type="match status" value="1"/>
</dbReference>
<dbReference type="NCBIfam" id="TIGR02937">
    <property type="entry name" value="sigma70-ECF"/>
    <property type="match status" value="1"/>
</dbReference>
<evidence type="ECO:0000313" key="7">
    <source>
        <dbReference type="EMBL" id="RPF53277.1"/>
    </source>
</evidence>
<dbReference type="OrthoDB" id="306910at2"/>
<sequence>MNDEAKRQVNVWYQTYNQDLYQYIFFLIRDHDQAKDLLQDTFLKAYQKYDTFRQDNEKGWLFRIARNITIDFVRKKHPVSYLMDTLPSNQHQDHSPEKHLELTESEKELYHALGNLKRSYRDVIILRKIKEFSVKEASDILGWKEEKVRVTLTRAIQALKRQLEKEGYQHEAL</sequence>
<dbReference type="InterPro" id="IPR013324">
    <property type="entry name" value="RNA_pol_sigma_r3/r4-like"/>
</dbReference>
<dbReference type="CDD" id="cd06171">
    <property type="entry name" value="Sigma70_r4"/>
    <property type="match status" value="1"/>
</dbReference>
<dbReference type="Gene3D" id="1.10.10.10">
    <property type="entry name" value="Winged helix-like DNA-binding domain superfamily/Winged helix DNA-binding domain"/>
    <property type="match status" value="1"/>
</dbReference>
<dbReference type="InterPro" id="IPR014284">
    <property type="entry name" value="RNA_pol_sigma-70_dom"/>
</dbReference>
<dbReference type="Gene3D" id="1.10.1740.10">
    <property type="match status" value="1"/>
</dbReference>
<dbReference type="Pfam" id="PF04542">
    <property type="entry name" value="Sigma70_r2"/>
    <property type="match status" value="1"/>
</dbReference>
<dbReference type="Proteomes" id="UP000276443">
    <property type="component" value="Unassembled WGS sequence"/>
</dbReference>
<accession>A0A3N5B7J3</accession>
<dbReference type="PANTHER" id="PTHR43133">
    <property type="entry name" value="RNA POLYMERASE ECF-TYPE SIGMA FACTO"/>
    <property type="match status" value="1"/>
</dbReference>
<gene>
    <name evidence="7" type="ORF">EDC24_1774</name>
</gene>
<evidence type="ECO:0000259" key="5">
    <source>
        <dbReference type="Pfam" id="PF04542"/>
    </source>
</evidence>
<feature type="domain" description="RNA polymerase sigma factor 70 region 4 type 2" evidence="6">
    <location>
        <begin position="108"/>
        <end position="159"/>
    </location>
</feature>
<dbReference type="AlphaFoldDB" id="A0A3N5B7J3"/>
<dbReference type="GO" id="GO:0006352">
    <property type="term" value="P:DNA-templated transcription initiation"/>
    <property type="evidence" value="ECO:0007669"/>
    <property type="project" value="InterPro"/>
</dbReference>
<evidence type="ECO:0000256" key="4">
    <source>
        <dbReference type="ARBA" id="ARBA00023163"/>
    </source>
</evidence>
<protein>
    <submittedName>
        <fullName evidence="7">RNA polymerase sigma-70 factor (ECF subfamily)</fullName>
    </submittedName>
</protein>
<evidence type="ECO:0000259" key="6">
    <source>
        <dbReference type="Pfam" id="PF08281"/>
    </source>
</evidence>
<keyword evidence="4" id="KW-0804">Transcription</keyword>
<dbReference type="GO" id="GO:0003677">
    <property type="term" value="F:DNA binding"/>
    <property type="evidence" value="ECO:0007669"/>
    <property type="project" value="InterPro"/>
</dbReference>
<evidence type="ECO:0000256" key="2">
    <source>
        <dbReference type="ARBA" id="ARBA00023015"/>
    </source>
</evidence>
<dbReference type="InterPro" id="IPR013249">
    <property type="entry name" value="RNA_pol_sigma70_r4_t2"/>
</dbReference>
<keyword evidence="3" id="KW-0731">Sigma factor</keyword>